<dbReference type="GO" id="GO:0008237">
    <property type="term" value="F:metallopeptidase activity"/>
    <property type="evidence" value="ECO:0007669"/>
    <property type="project" value="UniProtKB-KW"/>
</dbReference>
<keyword evidence="9" id="KW-1185">Reference proteome</keyword>
<evidence type="ECO:0000259" key="6">
    <source>
        <dbReference type="Pfam" id="PF00557"/>
    </source>
</evidence>
<keyword evidence="1" id="KW-0645">Protease</keyword>
<dbReference type="InterPro" id="IPR036005">
    <property type="entry name" value="Creatinase/aminopeptidase-like"/>
</dbReference>
<evidence type="ECO:0000259" key="7">
    <source>
        <dbReference type="Pfam" id="PF01321"/>
    </source>
</evidence>
<dbReference type="Gene3D" id="3.90.230.10">
    <property type="entry name" value="Creatinase/methionine aminopeptidase superfamily"/>
    <property type="match status" value="1"/>
</dbReference>
<dbReference type="InterPro" id="IPR029149">
    <property type="entry name" value="Creatin/AminoP/Spt16_N"/>
</dbReference>
<accession>A0A1G6WPP6</accession>
<dbReference type="PANTHER" id="PTHR46112:SF3">
    <property type="entry name" value="AMINOPEPTIDASE YPDF"/>
    <property type="match status" value="1"/>
</dbReference>
<dbReference type="InterPro" id="IPR000994">
    <property type="entry name" value="Pept_M24"/>
</dbReference>
<dbReference type="GO" id="GO:0004177">
    <property type="term" value="F:aminopeptidase activity"/>
    <property type="evidence" value="ECO:0007669"/>
    <property type="project" value="UniProtKB-KW"/>
</dbReference>
<dbReference type="RefSeq" id="WP_090521314.1">
    <property type="nucleotide sequence ID" value="NZ_FNAH01000002.1"/>
</dbReference>
<evidence type="ECO:0000256" key="2">
    <source>
        <dbReference type="ARBA" id="ARBA00022723"/>
    </source>
</evidence>
<name>A0A1G6WPP6_9RHOB</name>
<evidence type="ECO:0000256" key="4">
    <source>
        <dbReference type="ARBA" id="ARBA00023049"/>
    </source>
</evidence>
<evidence type="ECO:0000256" key="3">
    <source>
        <dbReference type="ARBA" id="ARBA00022801"/>
    </source>
</evidence>
<dbReference type="SUPFAM" id="SSF53092">
    <property type="entry name" value="Creatinase/prolidase N-terminal domain"/>
    <property type="match status" value="1"/>
</dbReference>
<keyword evidence="3" id="KW-0378">Hydrolase</keyword>
<proteinExistence type="inferred from homology"/>
<evidence type="ECO:0000256" key="1">
    <source>
        <dbReference type="ARBA" id="ARBA00022670"/>
    </source>
</evidence>
<dbReference type="InterPro" id="IPR050659">
    <property type="entry name" value="Peptidase_M24B"/>
</dbReference>
<keyword evidence="2 5" id="KW-0479">Metal-binding</keyword>
<comment type="similarity">
    <text evidence="5">Belongs to the peptidase M24B family.</text>
</comment>
<sequence>MSKFPRTARRISALRDRMAATGTDLVALGPSSHMGWATGVHPHGDERPVMLLVSRDYAGFLMPSLNADAARKDSDLPFHTWRDDEGPQAALAELLAACDADRPGLTVVLDETMRADFALRLLDALNAPRRRFTADTVGLLRAAKDAEEQAAIKRAHQTNDRVMAAAFAALRAGMTERDLEAVITARHTAEGAVTEFCSVCFGPNAAFPHHHSGDTRLTADMAVLIDTGCRVDGYPSDMTRCGFFGTPDAQYLEVFAVVERAVQAALQAARPGVPARAVDKAARDVITAAGYGANFLHRTGHGLGLDIHEPPYITATSDQPLAEGNVFSIEPGIYLPGKFGVRLEEIVFLRADGPEIFSDMPRDCVTGGDGARDRG</sequence>
<reference evidence="8 9" key="1">
    <citation type="submission" date="2016-10" db="EMBL/GenBank/DDBJ databases">
        <authorList>
            <person name="de Groot N.N."/>
        </authorList>
    </citation>
    <scope>NUCLEOTIDE SEQUENCE [LARGE SCALE GENOMIC DNA]</scope>
    <source>
        <strain evidence="8 9">DSM 22220</strain>
    </source>
</reference>
<dbReference type="GO" id="GO:0046872">
    <property type="term" value="F:metal ion binding"/>
    <property type="evidence" value="ECO:0007669"/>
    <property type="project" value="UniProtKB-KW"/>
</dbReference>
<keyword evidence="4" id="KW-0482">Metalloprotease</keyword>
<gene>
    <name evidence="8" type="ORF">SAMN05421538_102191</name>
</gene>
<feature type="domain" description="Creatinase N-terminal" evidence="7">
    <location>
        <begin position="10"/>
        <end position="102"/>
    </location>
</feature>
<protein>
    <submittedName>
        <fullName evidence="8">Xaa-Pro aminopeptidase</fullName>
    </submittedName>
</protein>
<dbReference type="OrthoDB" id="9806388at2"/>
<keyword evidence="8" id="KW-0031">Aminopeptidase</keyword>
<dbReference type="EMBL" id="FNAH01000002">
    <property type="protein sequence ID" value="SDD67828.1"/>
    <property type="molecule type" value="Genomic_DNA"/>
</dbReference>
<dbReference type="AlphaFoldDB" id="A0A1G6WPP6"/>
<dbReference type="PROSITE" id="PS00491">
    <property type="entry name" value="PROLINE_PEPTIDASE"/>
    <property type="match status" value="1"/>
</dbReference>
<evidence type="ECO:0000256" key="5">
    <source>
        <dbReference type="RuleBase" id="RU000590"/>
    </source>
</evidence>
<feature type="domain" description="Peptidase M24" evidence="6">
    <location>
        <begin position="151"/>
        <end position="349"/>
    </location>
</feature>
<dbReference type="SUPFAM" id="SSF55920">
    <property type="entry name" value="Creatinase/aminopeptidase"/>
    <property type="match status" value="1"/>
</dbReference>
<dbReference type="STRING" id="591205.SAMN05421538_102191"/>
<dbReference type="PANTHER" id="PTHR46112">
    <property type="entry name" value="AMINOPEPTIDASE"/>
    <property type="match status" value="1"/>
</dbReference>
<dbReference type="GO" id="GO:0006508">
    <property type="term" value="P:proteolysis"/>
    <property type="evidence" value="ECO:0007669"/>
    <property type="project" value="UniProtKB-KW"/>
</dbReference>
<organism evidence="8 9">
    <name type="scientific">Paracoccus isoporae</name>
    <dbReference type="NCBI Taxonomy" id="591205"/>
    <lineage>
        <taxon>Bacteria</taxon>
        <taxon>Pseudomonadati</taxon>
        <taxon>Pseudomonadota</taxon>
        <taxon>Alphaproteobacteria</taxon>
        <taxon>Rhodobacterales</taxon>
        <taxon>Paracoccaceae</taxon>
        <taxon>Paracoccus</taxon>
    </lineage>
</organism>
<dbReference type="InterPro" id="IPR001131">
    <property type="entry name" value="Peptidase_M24B_aminopep-P_CS"/>
</dbReference>
<evidence type="ECO:0000313" key="8">
    <source>
        <dbReference type="EMBL" id="SDD67828.1"/>
    </source>
</evidence>
<dbReference type="Proteomes" id="UP000199344">
    <property type="component" value="Unassembled WGS sequence"/>
</dbReference>
<dbReference type="InterPro" id="IPR000587">
    <property type="entry name" value="Creatinase_N"/>
</dbReference>
<evidence type="ECO:0000313" key="9">
    <source>
        <dbReference type="Proteomes" id="UP000199344"/>
    </source>
</evidence>
<dbReference type="Pfam" id="PF00557">
    <property type="entry name" value="Peptidase_M24"/>
    <property type="match status" value="1"/>
</dbReference>
<dbReference type="Gene3D" id="3.40.350.10">
    <property type="entry name" value="Creatinase/prolidase N-terminal domain"/>
    <property type="match status" value="1"/>
</dbReference>
<dbReference type="Pfam" id="PF01321">
    <property type="entry name" value="Creatinase_N"/>
    <property type="match status" value="1"/>
</dbReference>